<dbReference type="SUPFAM" id="SSF52972">
    <property type="entry name" value="ITPase-like"/>
    <property type="match status" value="1"/>
</dbReference>
<comment type="catalytic activity">
    <reaction evidence="9 10">
        <text>XTP + H2O = XMP + diphosphate + H(+)</text>
        <dbReference type="Rhea" id="RHEA:28610"/>
        <dbReference type="ChEBI" id="CHEBI:15377"/>
        <dbReference type="ChEBI" id="CHEBI:15378"/>
        <dbReference type="ChEBI" id="CHEBI:33019"/>
        <dbReference type="ChEBI" id="CHEBI:57464"/>
        <dbReference type="ChEBI" id="CHEBI:61314"/>
        <dbReference type="EC" id="3.6.1.66"/>
    </reaction>
</comment>
<keyword evidence="3 10" id="KW-0479">Metal-binding</keyword>
<dbReference type="NCBIfam" id="NF011397">
    <property type="entry name" value="PRK14822.1"/>
    <property type="match status" value="1"/>
</dbReference>
<dbReference type="GO" id="GO:0036220">
    <property type="term" value="F:ITP diphosphatase activity"/>
    <property type="evidence" value="ECO:0007669"/>
    <property type="project" value="UniProtKB-UniRule"/>
</dbReference>
<keyword evidence="6 10" id="KW-0460">Magnesium</keyword>
<feature type="binding site" evidence="10">
    <location>
        <position position="175"/>
    </location>
    <ligand>
        <name>substrate</name>
    </ligand>
</feature>
<dbReference type="InterPro" id="IPR020922">
    <property type="entry name" value="dITP/XTP_pyrophosphatase"/>
</dbReference>
<dbReference type="PATRIC" id="fig|1423768.4.peg.212"/>
<evidence type="ECO:0000313" key="12">
    <source>
        <dbReference type="EMBL" id="KRK25260.1"/>
    </source>
</evidence>
<comment type="catalytic activity">
    <reaction evidence="10">
        <text>ITP + H2O = IMP + diphosphate + H(+)</text>
        <dbReference type="Rhea" id="RHEA:29399"/>
        <dbReference type="ChEBI" id="CHEBI:15377"/>
        <dbReference type="ChEBI" id="CHEBI:15378"/>
        <dbReference type="ChEBI" id="CHEBI:33019"/>
        <dbReference type="ChEBI" id="CHEBI:58053"/>
        <dbReference type="ChEBI" id="CHEBI:61402"/>
        <dbReference type="EC" id="3.6.1.66"/>
    </reaction>
</comment>
<dbReference type="Proteomes" id="UP000051794">
    <property type="component" value="Unassembled WGS sequence"/>
</dbReference>
<comment type="subunit">
    <text evidence="2 10">Homodimer.</text>
</comment>
<comment type="caution">
    <text evidence="10">Lacks conserved residue(s) required for the propagation of feature annotation.</text>
</comment>
<proteinExistence type="inferred from homology"/>
<dbReference type="NCBIfam" id="TIGR00042">
    <property type="entry name" value="RdgB/HAM1 family non-canonical purine NTP pyrophosphatase"/>
    <property type="match status" value="1"/>
</dbReference>
<dbReference type="GO" id="GO:0009146">
    <property type="term" value="P:purine nucleoside triphosphate catabolic process"/>
    <property type="evidence" value="ECO:0007669"/>
    <property type="project" value="UniProtKB-UniRule"/>
</dbReference>
<sequence>MIMDTILIATNNQNKSREFREMFADKNIEFKTLADFPELGKIIENGESFEENATIKAQAIFERTNLAVLADDSGLEVPALNNEPGIHSARYAGDHDDDANNKKLLAKLGDSDKRDAKFVTCLVLLNQHGEKFVVYGTVEGTILKAPRGDNGFGYDPLFYVPSKKKTMAEMSDHEKNEISHRGNAIKQLYSKFDEWWRA</sequence>
<feature type="binding site" evidence="10">
    <location>
        <begin position="10"/>
        <end position="15"/>
    </location>
    <ligand>
        <name>substrate</name>
    </ligand>
</feature>
<evidence type="ECO:0000256" key="7">
    <source>
        <dbReference type="ARBA" id="ARBA00023080"/>
    </source>
</evidence>
<keyword evidence="7 10" id="KW-0546">Nucleotide metabolism</keyword>
<dbReference type="CDD" id="cd00515">
    <property type="entry name" value="HAM1"/>
    <property type="match status" value="1"/>
</dbReference>
<dbReference type="GO" id="GO:0035870">
    <property type="term" value="F:dITP diphosphatase activity"/>
    <property type="evidence" value="ECO:0007669"/>
    <property type="project" value="UniProtKB-UniRule"/>
</dbReference>
<gene>
    <name evidence="12" type="ORF">FD43_GL000208</name>
</gene>
<dbReference type="AlphaFoldDB" id="A0A0R1FTT2"/>
<reference evidence="12 13" key="1">
    <citation type="journal article" date="2015" name="Genome Announc.">
        <title>Expanding the biotechnology potential of lactobacilli through comparative genomics of 213 strains and associated genera.</title>
        <authorList>
            <person name="Sun Z."/>
            <person name="Harris H.M."/>
            <person name="McCann A."/>
            <person name="Guo C."/>
            <person name="Argimon S."/>
            <person name="Zhang W."/>
            <person name="Yang X."/>
            <person name="Jeffery I.B."/>
            <person name="Cooney J.C."/>
            <person name="Kagawa T.F."/>
            <person name="Liu W."/>
            <person name="Song Y."/>
            <person name="Salvetti E."/>
            <person name="Wrobel A."/>
            <person name="Rasinkangas P."/>
            <person name="Parkhill J."/>
            <person name="Rea M.C."/>
            <person name="O'Sullivan O."/>
            <person name="Ritari J."/>
            <person name="Douillard F.P."/>
            <person name="Paul Ross R."/>
            <person name="Yang R."/>
            <person name="Briner A.E."/>
            <person name="Felis G.E."/>
            <person name="de Vos W.M."/>
            <person name="Barrangou R."/>
            <person name="Klaenhammer T.R."/>
            <person name="Caufield P.W."/>
            <person name="Cui Y."/>
            <person name="Zhang H."/>
            <person name="O'Toole P.W."/>
        </authorList>
    </citation>
    <scope>NUCLEOTIDE SEQUENCE [LARGE SCALE GENOMIC DNA]</scope>
    <source>
        <strain evidence="12 13">DSM 12361</strain>
    </source>
</reference>
<evidence type="ECO:0000256" key="4">
    <source>
        <dbReference type="ARBA" id="ARBA00022741"/>
    </source>
</evidence>
<protein>
    <recommendedName>
        <fullName evidence="10">dITP/XTP pyrophosphatase</fullName>
        <ecNumber evidence="10">3.6.1.66</ecNumber>
    </recommendedName>
    <alternativeName>
        <fullName evidence="10">Non-canonical purine NTP pyrophosphatase</fullName>
    </alternativeName>
    <alternativeName>
        <fullName evidence="10">Non-standard purine NTP pyrophosphatase</fullName>
    </alternativeName>
    <alternativeName>
        <fullName evidence="10">Nucleoside-triphosphate diphosphatase</fullName>
    </alternativeName>
    <alternativeName>
        <fullName evidence="10">Nucleoside-triphosphate pyrophosphatase</fullName>
        <shortName evidence="10">NTPase</shortName>
    </alternativeName>
</protein>
<evidence type="ECO:0000256" key="1">
    <source>
        <dbReference type="ARBA" id="ARBA00008023"/>
    </source>
</evidence>
<evidence type="ECO:0000256" key="10">
    <source>
        <dbReference type="HAMAP-Rule" id="MF_01405"/>
    </source>
</evidence>
<dbReference type="GO" id="GO:0046872">
    <property type="term" value="F:metal ion binding"/>
    <property type="evidence" value="ECO:0007669"/>
    <property type="project" value="UniProtKB-KW"/>
</dbReference>
<comment type="cofactor">
    <cofactor evidence="10">
        <name>Mg(2+)</name>
        <dbReference type="ChEBI" id="CHEBI:18420"/>
    </cofactor>
    <text evidence="10">Binds 1 Mg(2+) ion per subunit.</text>
</comment>
<name>A0A0R1FTT2_9LACO</name>
<feature type="binding site" evidence="10">
    <location>
        <position position="73"/>
    </location>
    <ligand>
        <name>substrate</name>
    </ligand>
</feature>
<dbReference type="HAMAP" id="MF_01405">
    <property type="entry name" value="Non_canon_purine_NTPase"/>
    <property type="match status" value="1"/>
</dbReference>
<comment type="function">
    <text evidence="10">Pyrophosphatase that catalyzes the hydrolysis of nucleoside triphosphates to their monophosphate derivatives, with a high preference for the non-canonical purine nucleotides XTP (xanthosine triphosphate), dITP (deoxyinosine triphosphate) and ITP. Seems to function as a house-cleaning enzyme that removes non-canonical purine nucleotides from the nucleotide pool, thus preventing their incorporation into DNA/RNA and avoiding chromosomal lesions.</text>
</comment>
<dbReference type="EC" id="3.6.1.66" evidence="10"/>
<dbReference type="Gene3D" id="3.90.950.10">
    <property type="match status" value="1"/>
</dbReference>
<evidence type="ECO:0000313" key="13">
    <source>
        <dbReference type="Proteomes" id="UP000051794"/>
    </source>
</evidence>
<dbReference type="EMBL" id="AZCK01000001">
    <property type="protein sequence ID" value="KRK25260.1"/>
    <property type="molecule type" value="Genomic_DNA"/>
</dbReference>
<feature type="active site" description="Proton acceptor" evidence="10">
    <location>
        <position position="72"/>
    </location>
</feature>
<organism evidence="12 13">
    <name type="scientific">Apilactobacillus kunkeei DSM 12361 = ATCC 700308</name>
    <dbReference type="NCBI Taxonomy" id="1423768"/>
    <lineage>
        <taxon>Bacteria</taxon>
        <taxon>Bacillati</taxon>
        <taxon>Bacillota</taxon>
        <taxon>Bacilli</taxon>
        <taxon>Lactobacillales</taxon>
        <taxon>Lactobacillaceae</taxon>
        <taxon>Apilactobacillus</taxon>
    </lineage>
</organism>
<dbReference type="FunFam" id="3.90.950.10:FF:000001">
    <property type="entry name" value="dITP/XTP pyrophosphatase"/>
    <property type="match status" value="1"/>
</dbReference>
<evidence type="ECO:0000256" key="3">
    <source>
        <dbReference type="ARBA" id="ARBA00022723"/>
    </source>
</evidence>
<comment type="similarity">
    <text evidence="1 10 11">Belongs to the HAM1 NTPase family.</text>
</comment>
<evidence type="ECO:0000256" key="8">
    <source>
        <dbReference type="ARBA" id="ARBA00051875"/>
    </source>
</evidence>
<feature type="binding site" evidence="10">
    <location>
        <position position="72"/>
    </location>
    <ligand>
        <name>Mg(2+)</name>
        <dbReference type="ChEBI" id="CHEBI:18420"/>
    </ligand>
</feature>
<dbReference type="InterPro" id="IPR029001">
    <property type="entry name" value="ITPase-like_fam"/>
</dbReference>
<evidence type="ECO:0000256" key="11">
    <source>
        <dbReference type="RuleBase" id="RU003781"/>
    </source>
</evidence>
<dbReference type="GO" id="GO:0000166">
    <property type="term" value="F:nucleotide binding"/>
    <property type="evidence" value="ECO:0007669"/>
    <property type="project" value="UniProtKB-KW"/>
</dbReference>
<dbReference type="GO" id="GO:0009117">
    <property type="term" value="P:nucleotide metabolic process"/>
    <property type="evidence" value="ECO:0007669"/>
    <property type="project" value="UniProtKB-KW"/>
</dbReference>
<evidence type="ECO:0000256" key="2">
    <source>
        <dbReference type="ARBA" id="ARBA00011738"/>
    </source>
</evidence>
<dbReference type="InterPro" id="IPR002637">
    <property type="entry name" value="RdgB/HAM1"/>
</dbReference>
<evidence type="ECO:0000256" key="5">
    <source>
        <dbReference type="ARBA" id="ARBA00022801"/>
    </source>
</evidence>
<dbReference type="GO" id="GO:0017111">
    <property type="term" value="F:ribonucleoside triphosphate phosphatase activity"/>
    <property type="evidence" value="ECO:0007669"/>
    <property type="project" value="InterPro"/>
</dbReference>
<keyword evidence="5 10" id="KW-0378">Hydrolase</keyword>
<dbReference type="PANTHER" id="PTHR11067">
    <property type="entry name" value="INOSINE TRIPHOSPHATE PYROPHOSPHATASE/HAM1 PROTEIN"/>
    <property type="match status" value="1"/>
</dbReference>
<comment type="caution">
    <text evidence="12">The sequence shown here is derived from an EMBL/GenBank/DDBJ whole genome shotgun (WGS) entry which is preliminary data.</text>
</comment>
<feature type="binding site" evidence="10">
    <location>
        <begin position="152"/>
        <end position="155"/>
    </location>
    <ligand>
        <name>substrate</name>
    </ligand>
</feature>
<keyword evidence="4 10" id="KW-0547">Nucleotide-binding</keyword>
<dbReference type="Pfam" id="PF01725">
    <property type="entry name" value="Ham1p_like"/>
    <property type="match status" value="1"/>
</dbReference>
<evidence type="ECO:0000256" key="9">
    <source>
        <dbReference type="ARBA" id="ARBA00052017"/>
    </source>
</evidence>
<dbReference type="PANTHER" id="PTHR11067:SF9">
    <property type="entry name" value="INOSINE TRIPHOSPHATE PYROPHOSPHATASE"/>
    <property type="match status" value="1"/>
</dbReference>
<dbReference type="GO" id="GO:0005829">
    <property type="term" value="C:cytosol"/>
    <property type="evidence" value="ECO:0007669"/>
    <property type="project" value="TreeGrafter"/>
</dbReference>
<feature type="binding site" evidence="10">
    <location>
        <begin position="180"/>
        <end position="181"/>
    </location>
    <ligand>
        <name>substrate</name>
    </ligand>
</feature>
<dbReference type="GO" id="GO:0036222">
    <property type="term" value="F:XTP diphosphatase activity"/>
    <property type="evidence" value="ECO:0007669"/>
    <property type="project" value="UniProtKB-UniRule"/>
</dbReference>
<comment type="catalytic activity">
    <reaction evidence="8 10">
        <text>dITP + H2O = dIMP + diphosphate + H(+)</text>
        <dbReference type="Rhea" id="RHEA:28342"/>
        <dbReference type="ChEBI" id="CHEBI:15377"/>
        <dbReference type="ChEBI" id="CHEBI:15378"/>
        <dbReference type="ChEBI" id="CHEBI:33019"/>
        <dbReference type="ChEBI" id="CHEBI:61194"/>
        <dbReference type="ChEBI" id="CHEBI:61382"/>
        <dbReference type="EC" id="3.6.1.66"/>
    </reaction>
</comment>
<accession>A0A0R1FTT2</accession>
<evidence type="ECO:0000256" key="6">
    <source>
        <dbReference type="ARBA" id="ARBA00022842"/>
    </source>
</evidence>